<keyword evidence="10" id="KW-1185">Reference proteome</keyword>
<evidence type="ECO:0000256" key="7">
    <source>
        <dbReference type="ARBA" id="ARBA00023136"/>
    </source>
</evidence>
<comment type="similarity">
    <text evidence="2 8">Belongs to the 4-toluene sulfonate uptake permease (TSUP) (TC 2.A.102) family.</text>
</comment>
<feature type="transmembrane region" description="Helical" evidence="8">
    <location>
        <begin position="96"/>
        <end position="115"/>
    </location>
</feature>
<keyword evidence="5 8" id="KW-0812">Transmembrane</keyword>
<evidence type="ECO:0000256" key="4">
    <source>
        <dbReference type="ARBA" id="ARBA00022475"/>
    </source>
</evidence>
<evidence type="ECO:0000313" key="9">
    <source>
        <dbReference type="EMBL" id="APZ42006.1"/>
    </source>
</evidence>
<keyword evidence="6 8" id="KW-1133">Transmembrane helix</keyword>
<dbReference type="STRING" id="1765967.BW247_01915"/>
<feature type="transmembrane region" description="Helical" evidence="8">
    <location>
        <begin position="136"/>
        <end position="162"/>
    </location>
</feature>
<sequence>MATIALLFGVGALAGMLNVLAGGGSMLTVPVLIFAGLDPTVANGTNRIAIVLQNLTAVGRYRQSGLTDARLSLRLALWTLPGSVLGAWYGASISDAALRLVLVGVLILSTLTLFLPQRLFDTGGWTRGRWLIYPAMLGIGFYGGFIQIGVGFLFLAALRSLLGTDLVRANVHKVFVVLIYMLPALLVFWWLGKVDWRLGLAVGSGTILGAWVATHLALQGGARWIKVAVAVAALGMAAKLFSTGI</sequence>
<proteinExistence type="inferred from homology"/>
<name>A0A1P8UDX7_9GAMM</name>
<protein>
    <recommendedName>
        <fullName evidence="8">Probable membrane transporter protein</fullName>
    </recommendedName>
</protein>
<feature type="transmembrane region" description="Helical" evidence="8">
    <location>
        <begin position="198"/>
        <end position="218"/>
    </location>
</feature>
<comment type="subcellular location">
    <subcellularLocation>
        <location evidence="1 8">Cell membrane</location>
        <topology evidence="1 8">Multi-pass membrane protein</topology>
    </subcellularLocation>
</comment>
<dbReference type="InterPro" id="IPR002781">
    <property type="entry name" value="TM_pro_TauE-like"/>
</dbReference>
<evidence type="ECO:0000256" key="2">
    <source>
        <dbReference type="ARBA" id="ARBA00009142"/>
    </source>
</evidence>
<reference evidence="9 10" key="1">
    <citation type="submission" date="2017-01" db="EMBL/GenBank/DDBJ databases">
        <title>Draft sequence of Acidihalobacter ferrooxidans strain DSM 14175 (strain V8).</title>
        <authorList>
            <person name="Khaleque H.N."/>
            <person name="Ramsay J.P."/>
            <person name="Murphy R.J.T."/>
            <person name="Kaksonen A.H."/>
            <person name="Boxall N.J."/>
            <person name="Watkin E.L.J."/>
        </authorList>
    </citation>
    <scope>NUCLEOTIDE SEQUENCE [LARGE SCALE GENOMIC DNA]</scope>
    <source>
        <strain evidence="9 10">V8</strain>
    </source>
</reference>
<dbReference type="Pfam" id="PF01925">
    <property type="entry name" value="TauE"/>
    <property type="match status" value="1"/>
</dbReference>
<evidence type="ECO:0000256" key="1">
    <source>
        <dbReference type="ARBA" id="ARBA00004651"/>
    </source>
</evidence>
<accession>A0A1P8UDX7</accession>
<dbReference type="PANTHER" id="PTHR30269">
    <property type="entry name" value="TRANSMEMBRANE PROTEIN YFCA"/>
    <property type="match status" value="1"/>
</dbReference>
<dbReference type="EMBL" id="CP019434">
    <property type="protein sequence ID" value="APZ42006.1"/>
    <property type="molecule type" value="Genomic_DNA"/>
</dbReference>
<keyword evidence="7 8" id="KW-0472">Membrane</keyword>
<dbReference type="Proteomes" id="UP000243807">
    <property type="component" value="Chromosome"/>
</dbReference>
<dbReference type="OrthoDB" id="9807082at2"/>
<dbReference type="RefSeq" id="WP_076835352.1">
    <property type="nucleotide sequence ID" value="NZ_CP019434.1"/>
</dbReference>
<keyword evidence="3" id="KW-0813">Transport</keyword>
<gene>
    <name evidence="9" type="ORF">BW247_01915</name>
</gene>
<organism evidence="9 10">
    <name type="scientific">Acidihalobacter ferrooxydans</name>
    <dbReference type="NCBI Taxonomy" id="1765967"/>
    <lineage>
        <taxon>Bacteria</taxon>
        <taxon>Pseudomonadati</taxon>
        <taxon>Pseudomonadota</taxon>
        <taxon>Gammaproteobacteria</taxon>
        <taxon>Chromatiales</taxon>
        <taxon>Ectothiorhodospiraceae</taxon>
        <taxon>Acidihalobacter</taxon>
    </lineage>
</organism>
<dbReference type="GO" id="GO:0005886">
    <property type="term" value="C:plasma membrane"/>
    <property type="evidence" value="ECO:0007669"/>
    <property type="project" value="UniProtKB-SubCell"/>
</dbReference>
<evidence type="ECO:0000256" key="8">
    <source>
        <dbReference type="RuleBase" id="RU363041"/>
    </source>
</evidence>
<evidence type="ECO:0000256" key="6">
    <source>
        <dbReference type="ARBA" id="ARBA00022989"/>
    </source>
</evidence>
<evidence type="ECO:0000256" key="5">
    <source>
        <dbReference type="ARBA" id="ARBA00022692"/>
    </source>
</evidence>
<feature type="transmembrane region" description="Helical" evidence="8">
    <location>
        <begin position="174"/>
        <end position="191"/>
    </location>
</feature>
<keyword evidence="4 8" id="KW-1003">Cell membrane</keyword>
<feature type="transmembrane region" description="Helical" evidence="8">
    <location>
        <begin position="71"/>
        <end position="90"/>
    </location>
</feature>
<evidence type="ECO:0000313" key="10">
    <source>
        <dbReference type="Proteomes" id="UP000243807"/>
    </source>
</evidence>
<dbReference type="KEGG" id="afy:BW247_01915"/>
<dbReference type="PANTHER" id="PTHR30269:SF0">
    <property type="entry name" value="MEMBRANE TRANSPORTER PROTEIN YFCA-RELATED"/>
    <property type="match status" value="1"/>
</dbReference>
<dbReference type="InterPro" id="IPR052017">
    <property type="entry name" value="TSUP"/>
</dbReference>
<dbReference type="AlphaFoldDB" id="A0A1P8UDX7"/>
<evidence type="ECO:0000256" key="3">
    <source>
        <dbReference type="ARBA" id="ARBA00022448"/>
    </source>
</evidence>